<evidence type="ECO:0000256" key="5">
    <source>
        <dbReference type="SAM" id="Phobius"/>
    </source>
</evidence>
<feature type="transmembrane region" description="Helical" evidence="5">
    <location>
        <begin position="387"/>
        <end position="406"/>
    </location>
</feature>
<dbReference type="Gene3D" id="1.20.1720.10">
    <property type="entry name" value="Multidrug resistance protein D"/>
    <property type="match status" value="1"/>
</dbReference>
<feature type="transmembrane region" description="Helical" evidence="5">
    <location>
        <begin position="207"/>
        <end position="230"/>
    </location>
</feature>
<feature type="transmembrane region" description="Helical" evidence="5">
    <location>
        <begin position="457"/>
        <end position="477"/>
    </location>
</feature>
<keyword evidence="3 5" id="KW-1133">Transmembrane helix</keyword>
<feature type="transmembrane region" description="Helical" evidence="5">
    <location>
        <begin position="122"/>
        <end position="140"/>
    </location>
</feature>
<feature type="transmembrane region" description="Helical" evidence="5">
    <location>
        <begin position="52"/>
        <end position="78"/>
    </location>
</feature>
<feature type="transmembrane region" description="Helical" evidence="5">
    <location>
        <begin position="179"/>
        <end position="201"/>
    </location>
</feature>
<dbReference type="Pfam" id="PF07690">
    <property type="entry name" value="MFS_1"/>
    <property type="match status" value="1"/>
</dbReference>
<dbReference type="HOGENOM" id="CLU_000960_27_5_1"/>
<dbReference type="OrthoDB" id="2130629at2759"/>
<evidence type="ECO:0000259" key="6">
    <source>
        <dbReference type="PROSITE" id="PS50850"/>
    </source>
</evidence>
<evidence type="ECO:0000256" key="2">
    <source>
        <dbReference type="ARBA" id="ARBA00022692"/>
    </source>
</evidence>
<feature type="transmembrane region" description="Helical" evidence="5">
    <location>
        <begin position="321"/>
        <end position="342"/>
    </location>
</feature>
<feature type="transmembrane region" description="Helical" evidence="5">
    <location>
        <begin position="250"/>
        <end position="268"/>
    </location>
</feature>
<dbReference type="eggNOG" id="KOG0254">
    <property type="taxonomic scope" value="Eukaryota"/>
</dbReference>
<dbReference type="STRING" id="1287681.M7SIX9"/>
<sequence length="529" mass="56257">MTKTTVSIQTMSVLEPQSLTVSPPDLSELSDGSVFPEVLQKENDVDLPRWRAAVIIGAVCLMTLMSTVLSGILAVALPKVAEDIGLEEGLLLWPASVYSLACACTLLLFGSLSDVVGAKSNYIAGSFLSAAWILACGLSRTGIQLIIFRALHGISISMCLPSSVSIMTANFKPGPRRNIAFACLGGAQPVGFLIGLVIGGILTDLVSWRACFYIVAGVNAVVLVVSLFYVPKDRRSPGKMLDRFRTEVDWVGVLVVSTGLALLSYALASATADLVAVRSPLVIAFFVLSGFLLLAFPLWMRGQEKRSRPALIPNSLWSNPIFLSINMLTFLGWATVTANQYFLALFFEKVQLLTAFATSLRFIPLVCSGVLANVATGYLVRRVKANYIIGGTVLVSSGTPLLMALADPAKPYWTFAFPATFLSPIAADAVLIIANLAITSIFPAKTHGLAGGVTNTVAQLGASFGINFTAILATAVTMNSSIENKTSPHALLIGYRASFWMSFGATVAMLVIVIFGLRKIGKVGAIKTD</sequence>
<dbReference type="KEGG" id="ela:UCREL1_6718"/>
<dbReference type="SUPFAM" id="SSF103473">
    <property type="entry name" value="MFS general substrate transporter"/>
    <property type="match status" value="1"/>
</dbReference>
<organism evidence="7 8">
    <name type="scientific">Eutypa lata (strain UCR-EL1)</name>
    <name type="common">Grapevine dieback disease fungus</name>
    <name type="synonym">Eutypa armeniacae</name>
    <dbReference type="NCBI Taxonomy" id="1287681"/>
    <lineage>
        <taxon>Eukaryota</taxon>
        <taxon>Fungi</taxon>
        <taxon>Dikarya</taxon>
        <taxon>Ascomycota</taxon>
        <taxon>Pezizomycotina</taxon>
        <taxon>Sordariomycetes</taxon>
        <taxon>Xylariomycetidae</taxon>
        <taxon>Xylariales</taxon>
        <taxon>Diatrypaceae</taxon>
        <taxon>Eutypa</taxon>
    </lineage>
</organism>
<feature type="transmembrane region" description="Helical" evidence="5">
    <location>
        <begin position="146"/>
        <end position="167"/>
    </location>
</feature>
<proteinExistence type="predicted"/>
<keyword evidence="2 5" id="KW-0812">Transmembrane</keyword>
<dbReference type="PANTHER" id="PTHR42718:SF10">
    <property type="entry name" value="TRANSPORTER, PUTATIVE (AFU_ORTHOLOGUE AFUA_8G06760)-RELATED"/>
    <property type="match status" value="1"/>
</dbReference>
<evidence type="ECO:0000313" key="8">
    <source>
        <dbReference type="Proteomes" id="UP000012174"/>
    </source>
</evidence>
<evidence type="ECO:0000256" key="4">
    <source>
        <dbReference type="ARBA" id="ARBA00023136"/>
    </source>
</evidence>
<feature type="transmembrane region" description="Helical" evidence="5">
    <location>
        <begin position="412"/>
        <end position="436"/>
    </location>
</feature>
<dbReference type="AlphaFoldDB" id="M7SIX9"/>
<dbReference type="GO" id="GO:0016020">
    <property type="term" value="C:membrane"/>
    <property type="evidence" value="ECO:0007669"/>
    <property type="project" value="UniProtKB-SubCell"/>
</dbReference>
<dbReference type="Proteomes" id="UP000012174">
    <property type="component" value="Unassembled WGS sequence"/>
</dbReference>
<feature type="transmembrane region" description="Helical" evidence="5">
    <location>
        <begin position="362"/>
        <end position="380"/>
    </location>
</feature>
<feature type="transmembrane region" description="Helical" evidence="5">
    <location>
        <begin position="90"/>
        <end position="110"/>
    </location>
</feature>
<feature type="domain" description="Major facilitator superfamily (MFS) profile" evidence="6">
    <location>
        <begin position="55"/>
        <end position="521"/>
    </location>
</feature>
<evidence type="ECO:0000313" key="7">
    <source>
        <dbReference type="EMBL" id="EMR66294.1"/>
    </source>
</evidence>
<dbReference type="Gene3D" id="1.20.1250.20">
    <property type="entry name" value="MFS general substrate transporter like domains"/>
    <property type="match status" value="1"/>
</dbReference>
<gene>
    <name evidence="7" type="ORF">UCREL1_6718</name>
</gene>
<dbReference type="OMA" id="FTCICIN"/>
<feature type="transmembrane region" description="Helical" evidence="5">
    <location>
        <begin position="497"/>
        <end position="517"/>
    </location>
</feature>
<dbReference type="EMBL" id="KB706678">
    <property type="protein sequence ID" value="EMR66294.1"/>
    <property type="molecule type" value="Genomic_DNA"/>
</dbReference>
<dbReference type="InterPro" id="IPR020846">
    <property type="entry name" value="MFS_dom"/>
</dbReference>
<comment type="subcellular location">
    <subcellularLocation>
        <location evidence="1">Membrane</location>
        <topology evidence="1">Multi-pass membrane protein</topology>
    </subcellularLocation>
</comment>
<dbReference type="PANTHER" id="PTHR42718">
    <property type="entry name" value="MAJOR FACILITATOR SUPERFAMILY MULTIDRUG TRANSPORTER MFSC"/>
    <property type="match status" value="1"/>
</dbReference>
<keyword evidence="4 5" id="KW-0472">Membrane</keyword>
<evidence type="ECO:0000256" key="3">
    <source>
        <dbReference type="ARBA" id="ARBA00022989"/>
    </source>
</evidence>
<protein>
    <submittedName>
        <fullName evidence="7">Putative integral membrane protein</fullName>
    </submittedName>
</protein>
<dbReference type="GO" id="GO:0022857">
    <property type="term" value="F:transmembrane transporter activity"/>
    <property type="evidence" value="ECO:0007669"/>
    <property type="project" value="InterPro"/>
</dbReference>
<feature type="transmembrane region" description="Helical" evidence="5">
    <location>
        <begin position="280"/>
        <end position="300"/>
    </location>
</feature>
<name>M7SIX9_EUTLA</name>
<reference evidence="8" key="1">
    <citation type="journal article" date="2013" name="Genome Announc.">
        <title>Draft genome sequence of the grapevine dieback fungus Eutypa lata UCR-EL1.</title>
        <authorList>
            <person name="Blanco-Ulate B."/>
            <person name="Rolshausen P.E."/>
            <person name="Cantu D."/>
        </authorList>
    </citation>
    <scope>NUCLEOTIDE SEQUENCE [LARGE SCALE GENOMIC DNA]</scope>
    <source>
        <strain evidence="8">UCR-EL1</strain>
    </source>
</reference>
<evidence type="ECO:0000256" key="1">
    <source>
        <dbReference type="ARBA" id="ARBA00004141"/>
    </source>
</evidence>
<accession>M7SIX9</accession>
<dbReference type="PROSITE" id="PS50850">
    <property type="entry name" value="MFS"/>
    <property type="match status" value="1"/>
</dbReference>
<dbReference type="InterPro" id="IPR011701">
    <property type="entry name" value="MFS"/>
</dbReference>
<keyword evidence="8" id="KW-1185">Reference proteome</keyword>
<dbReference type="InterPro" id="IPR036259">
    <property type="entry name" value="MFS_trans_sf"/>
</dbReference>